<dbReference type="Proteomes" id="UP000827986">
    <property type="component" value="Unassembled WGS sequence"/>
</dbReference>
<proteinExistence type="predicted"/>
<keyword evidence="2" id="KW-1185">Reference proteome</keyword>
<feature type="non-terminal residue" evidence="1">
    <location>
        <position position="1"/>
    </location>
</feature>
<evidence type="ECO:0000313" key="2">
    <source>
        <dbReference type="Proteomes" id="UP000827986"/>
    </source>
</evidence>
<gene>
    <name evidence="1" type="ORF">KIL84_003423</name>
</gene>
<sequence>MSSTLRKVPRTVCVLSGIATTLGKNSSDAKKERLVEHYLKSGNQIFASFKICLYLDDRLIWDFFGTKPGNSTKNRKCHCFATAPTARLHRRVFIIIYQDASRLGKSTQLISLLGILYAALSNIRHQWAFFTQNKHKRDCSPKVLPAGAAAAAFAEELCTGDHSLRAFLTAISRFLKSSPSCPLPVASETGTQK</sequence>
<accession>A0A9D4ATH4</accession>
<dbReference type="EMBL" id="JAHDVG010000486">
    <property type="protein sequence ID" value="KAH1167940.1"/>
    <property type="molecule type" value="Genomic_DNA"/>
</dbReference>
<name>A0A9D4ATH4_9SAUR</name>
<protein>
    <submittedName>
        <fullName evidence="1">Uncharacterized protein</fullName>
    </submittedName>
</protein>
<evidence type="ECO:0000313" key="1">
    <source>
        <dbReference type="EMBL" id="KAH1167940.1"/>
    </source>
</evidence>
<reference evidence="1" key="1">
    <citation type="submission" date="2021-09" db="EMBL/GenBank/DDBJ databases">
        <title>The genome of Mauremys mutica provides insights into the evolution of semi-aquatic lifestyle.</title>
        <authorList>
            <person name="Gong S."/>
            <person name="Gao Y."/>
        </authorList>
    </citation>
    <scope>NUCLEOTIDE SEQUENCE</scope>
    <source>
        <strain evidence="1">MM-2020</strain>
        <tissue evidence="1">Muscle</tissue>
    </source>
</reference>
<organism evidence="1 2">
    <name type="scientific">Mauremys mutica</name>
    <name type="common">yellowpond turtle</name>
    <dbReference type="NCBI Taxonomy" id="74926"/>
    <lineage>
        <taxon>Eukaryota</taxon>
        <taxon>Metazoa</taxon>
        <taxon>Chordata</taxon>
        <taxon>Craniata</taxon>
        <taxon>Vertebrata</taxon>
        <taxon>Euteleostomi</taxon>
        <taxon>Archelosauria</taxon>
        <taxon>Testudinata</taxon>
        <taxon>Testudines</taxon>
        <taxon>Cryptodira</taxon>
        <taxon>Durocryptodira</taxon>
        <taxon>Testudinoidea</taxon>
        <taxon>Geoemydidae</taxon>
        <taxon>Geoemydinae</taxon>
        <taxon>Mauremys</taxon>
    </lineage>
</organism>
<comment type="caution">
    <text evidence="1">The sequence shown here is derived from an EMBL/GenBank/DDBJ whole genome shotgun (WGS) entry which is preliminary data.</text>
</comment>
<dbReference type="AlphaFoldDB" id="A0A9D4ATH4"/>